<feature type="domain" description="Laminin EGF-like" evidence="18">
    <location>
        <begin position="998"/>
        <end position="1043"/>
    </location>
</feature>
<dbReference type="Gene3D" id="2.120.10.80">
    <property type="entry name" value="Kelch-type beta propeller"/>
    <property type="match status" value="2"/>
</dbReference>
<keyword evidence="2" id="KW-0880">Kelch repeat</keyword>
<dbReference type="InterPro" id="IPR016187">
    <property type="entry name" value="CTDL_fold"/>
</dbReference>
<name>A0A7J6B933_AMEME</name>
<dbReference type="GO" id="GO:0005794">
    <property type="term" value="C:Golgi apparatus"/>
    <property type="evidence" value="ECO:0007669"/>
    <property type="project" value="TreeGrafter"/>
</dbReference>
<evidence type="ECO:0000259" key="18">
    <source>
        <dbReference type="PROSITE" id="PS50027"/>
    </source>
</evidence>
<evidence type="ECO:0000313" key="21">
    <source>
        <dbReference type="Proteomes" id="UP000593565"/>
    </source>
</evidence>
<dbReference type="InterPro" id="IPR016201">
    <property type="entry name" value="PSI"/>
</dbReference>
<proteinExistence type="predicted"/>
<keyword evidence="3 13" id="KW-0245">EGF-like domain</keyword>
<keyword evidence="4 15" id="KW-0812">Transmembrane</keyword>
<dbReference type="SUPFAM" id="SSF50965">
    <property type="entry name" value="Galactose oxidase, central domain"/>
    <property type="match status" value="1"/>
</dbReference>
<dbReference type="SUPFAM" id="SSF57196">
    <property type="entry name" value="EGF/Laminin"/>
    <property type="match status" value="1"/>
</dbReference>
<keyword evidence="10 13" id="KW-1015">Disulfide bond</keyword>
<dbReference type="PANTHER" id="PTHR46376:SF3">
    <property type="entry name" value="ATTRACTIN"/>
    <property type="match status" value="1"/>
</dbReference>
<evidence type="ECO:0000259" key="16">
    <source>
        <dbReference type="PROSITE" id="PS01180"/>
    </source>
</evidence>
<feature type="domain" description="CUB" evidence="16">
    <location>
        <begin position="85"/>
        <end position="201"/>
    </location>
</feature>
<dbReference type="Pfam" id="PF01437">
    <property type="entry name" value="PSI"/>
    <property type="match status" value="2"/>
</dbReference>
<keyword evidence="8 15" id="KW-1133">Transmembrane helix</keyword>
<dbReference type="FunFam" id="2.60.120.290:FF:000008">
    <property type="entry name" value="Attractin like 1"/>
    <property type="match status" value="1"/>
</dbReference>
<comment type="subcellular location">
    <subcellularLocation>
        <location evidence="1">Membrane</location>
        <topology evidence="1">Single-pass membrane protein</topology>
    </subcellularLocation>
</comment>
<evidence type="ECO:0000259" key="19">
    <source>
        <dbReference type="PROSITE" id="PS50041"/>
    </source>
</evidence>
<evidence type="ECO:0000256" key="5">
    <source>
        <dbReference type="ARBA" id="ARBA00022729"/>
    </source>
</evidence>
<dbReference type="InterPro" id="IPR056863">
    <property type="entry name" value="LMN_ATRN_NET-like_EGF"/>
</dbReference>
<dbReference type="Pfam" id="PF24972">
    <property type="entry name" value="GBD_ATRN"/>
    <property type="match status" value="1"/>
</dbReference>
<evidence type="ECO:0008006" key="22">
    <source>
        <dbReference type="Google" id="ProtNLM"/>
    </source>
</evidence>
<protein>
    <recommendedName>
        <fullName evidence="22">Attractin</fullName>
    </recommendedName>
</protein>
<dbReference type="SMART" id="SM00180">
    <property type="entry name" value="EGF_Lam"/>
    <property type="match status" value="2"/>
</dbReference>
<evidence type="ECO:0000256" key="2">
    <source>
        <dbReference type="ARBA" id="ARBA00022441"/>
    </source>
</evidence>
<evidence type="ECO:0000256" key="15">
    <source>
        <dbReference type="SAM" id="Phobius"/>
    </source>
</evidence>
<evidence type="ECO:0000256" key="13">
    <source>
        <dbReference type="PROSITE-ProRule" id="PRU00076"/>
    </source>
</evidence>
<dbReference type="FunFam" id="2.10.25.10:FF:000079">
    <property type="entry name" value="Attractin like 1"/>
    <property type="match status" value="1"/>
</dbReference>
<dbReference type="Gene3D" id="2.60.120.290">
    <property type="entry name" value="Spermadhesin, CUB domain"/>
    <property type="match status" value="1"/>
</dbReference>
<dbReference type="InterPro" id="IPR056732">
    <property type="entry name" value="GBD_ATRN"/>
</dbReference>
<sequence length="1364" mass="151267">MAGELRGALGRRRSVLLGLARSGLRGPQWRTFILISAAFGGLVGLSSSSAEAKECDKPCVNGRCDPVTGSCVCEPGWVEEQCQHCGGRFRLTGPSGYLTDGPGNYKHKTKCTWLIEGPSNSILRLRFEHFATECSWDHLYIYDGDSIYSPLLAAFSGLIVPEQYSNETVPEVAAESGYALLHFFSDAAYNLTGFNISYRINVVSVRRAGKEMHVMSRTVPQTVATRTGRCQMSDKRCLCNPGWQGRDCSVSVPANVSFWTHEEFSGHSLARASHKAVVHEDVMWVIGGHVFNYTKYQLVIAFNLSSQSWMSLNRSTNFVTARYGHSLAVHEDKIYMYGGKIDSTGNVTSELWVFHTKNQSWELLNPRAKEQYAVVGHSAHIVHLQPDGLEPVMLVIFGHCPLYGYISQVQQYNIEKNRWSVLETSGALVHGGYGHSSVYDPQTRSVYIHGGYKAFNSTKYGLAGDLYRYDVDSSMWSVLRDSGSYRYLHTAVLVDGNLLVFGGNTHNDTSMSYGAKCFSSDFMAYNLACDEWTVLPRPELYHDVNRFGHSAVYINGVMYVYGGFNSLMLSDMLRFTPASCSAYNEFECLTAVPGVRCLWNSTTNTCLPWETGKTQDPEMCLPRVYASNDKCDQYTDCYSCTVNTNGCQWCSERCVPIQNNCTASLGAITEYEACPKGVHSYMCNKKTSCKSCATDQNCQWEARNQECISLPENICGEGWHLVGNSCMKLITAKDSYDNAKLACRSHSAVLASLTTQKKVQFVLKELQSRSAHVSGALNQSKLVTPWVGLRKVNVSYWCWEDMSPFTNTTLQWLPGEPSDAGFCGYLAEPNSSGLKAAPCINSFNGSLCERSANHSVKQCRIPCALRSSCSECTSGGAECMWCSNMRQCVDSNAYVASFPFGQCMEWYTMNSCPPENCSGYRTCSQCLEQPGCGWCTDPSNTGRGQCMEGSYRGPIQTLLHAPSSSRPSLVPAPQALLNVSWCPHENKYNWSFIQCPACQCNGHSACINESVCEKCEDLTTGKHCESCISGYYGDPTNGGSCQPCKCNGHASMCNSNNGKCFCTTKGIKGDRCHQCEVENRYQGNPLKGTCYYTLLIDYQFTFSLTQEDDRYYTAINFVATPDEQNRDLDMIINASKNFNLNITWATSFAAGTQSGEEIHIVSCSNIKEFKDSFSNEKFDFRSNVNITFFVYVSNFTWPIKIQIAFSQHSNFMDLVQFFVTFFSCFLSLLLVAAVVWKIKQSCWASRRREQLLREMQQMASRPFATINVALETDEEPPDLIGGNVKAVPKPIALEPCFGNKAAVLSIFIRLPRGPGGIPTPGQSGLAVASALVDVSQQLCVGYKEKSGGLRNRKQQPIAQPATCI</sequence>
<feature type="domain" description="C-type lectin" evidence="19">
    <location>
        <begin position="722"/>
        <end position="839"/>
    </location>
</feature>
<dbReference type="InterPro" id="IPR016186">
    <property type="entry name" value="C-type_lectin-like/link_sf"/>
</dbReference>
<dbReference type="SUPFAM" id="SSF56436">
    <property type="entry name" value="C-type lectin-like"/>
    <property type="match status" value="1"/>
</dbReference>
<dbReference type="PROSITE" id="PS50041">
    <property type="entry name" value="C_TYPE_LECTIN_2"/>
    <property type="match status" value="1"/>
</dbReference>
<accession>A0A7J6B933</accession>
<evidence type="ECO:0000256" key="8">
    <source>
        <dbReference type="ARBA" id="ARBA00022989"/>
    </source>
</evidence>
<dbReference type="PROSITE" id="PS50027">
    <property type="entry name" value="EGF_LAM_2"/>
    <property type="match status" value="1"/>
</dbReference>
<feature type="disulfide bond" evidence="14">
    <location>
        <begin position="1027"/>
        <end position="1041"/>
    </location>
</feature>
<comment type="caution">
    <text evidence="20">The sequence shown here is derived from an EMBL/GenBank/DDBJ whole genome shotgun (WGS) entry which is preliminary data.</text>
</comment>
<dbReference type="EMBL" id="JAAGNN010000004">
    <property type="protein sequence ID" value="KAF4090218.1"/>
    <property type="molecule type" value="Genomic_DNA"/>
</dbReference>
<dbReference type="Gene3D" id="2.10.25.10">
    <property type="entry name" value="Laminin"/>
    <property type="match status" value="1"/>
</dbReference>
<keyword evidence="6" id="KW-0430">Lectin</keyword>
<evidence type="ECO:0000256" key="7">
    <source>
        <dbReference type="ARBA" id="ARBA00022737"/>
    </source>
</evidence>
<dbReference type="InterPro" id="IPR011043">
    <property type="entry name" value="Gal_Oxase/kelch_b-propeller"/>
</dbReference>
<dbReference type="PANTHER" id="PTHR46376">
    <property type="entry name" value="LEUCINE-ZIPPER-LIKE TRANSCRIPTIONAL REGULATOR 1"/>
    <property type="match status" value="1"/>
</dbReference>
<dbReference type="GO" id="GO:0016020">
    <property type="term" value="C:membrane"/>
    <property type="evidence" value="ECO:0007669"/>
    <property type="project" value="UniProtKB-SubCell"/>
</dbReference>
<keyword evidence="5" id="KW-0732">Signal</keyword>
<dbReference type="InterPro" id="IPR000742">
    <property type="entry name" value="EGF"/>
</dbReference>
<dbReference type="InterPro" id="IPR056737">
    <property type="entry name" value="Beta-prop_ATRN-MKLN-like"/>
</dbReference>
<evidence type="ECO:0000256" key="12">
    <source>
        <dbReference type="ARBA" id="ARBA00023292"/>
    </source>
</evidence>
<evidence type="ECO:0000256" key="9">
    <source>
        <dbReference type="ARBA" id="ARBA00023136"/>
    </source>
</evidence>
<dbReference type="SMART" id="SM00181">
    <property type="entry name" value="EGF"/>
    <property type="match status" value="4"/>
</dbReference>
<dbReference type="SMART" id="SM00423">
    <property type="entry name" value="PSI"/>
    <property type="match status" value="5"/>
</dbReference>
<dbReference type="CDD" id="cd00055">
    <property type="entry name" value="EGF_Lam"/>
    <property type="match status" value="2"/>
</dbReference>
<evidence type="ECO:0000256" key="11">
    <source>
        <dbReference type="ARBA" id="ARBA00023180"/>
    </source>
</evidence>
<organism evidence="20 21">
    <name type="scientific">Ameiurus melas</name>
    <name type="common">Black bullhead</name>
    <name type="synonym">Silurus melas</name>
    <dbReference type="NCBI Taxonomy" id="219545"/>
    <lineage>
        <taxon>Eukaryota</taxon>
        <taxon>Metazoa</taxon>
        <taxon>Chordata</taxon>
        <taxon>Craniata</taxon>
        <taxon>Vertebrata</taxon>
        <taxon>Euteleostomi</taxon>
        <taxon>Actinopterygii</taxon>
        <taxon>Neopterygii</taxon>
        <taxon>Teleostei</taxon>
        <taxon>Ostariophysi</taxon>
        <taxon>Siluriformes</taxon>
        <taxon>Ictaluridae</taxon>
        <taxon>Ameiurus</taxon>
    </lineage>
</organism>
<keyword evidence="21" id="KW-1185">Reference proteome</keyword>
<dbReference type="InterPro" id="IPR002049">
    <property type="entry name" value="LE_dom"/>
</dbReference>
<dbReference type="Pfam" id="PF24973">
    <property type="entry name" value="EGF_LMN_ATRN"/>
    <property type="match status" value="1"/>
</dbReference>
<keyword evidence="9 15" id="KW-0472">Membrane</keyword>
<dbReference type="InterPro" id="IPR035914">
    <property type="entry name" value="Sperma_CUB_dom_sf"/>
</dbReference>
<dbReference type="InterPro" id="IPR001304">
    <property type="entry name" value="C-type_lectin-like"/>
</dbReference>
<dbReference type="Proteomes" id="UP000593565">
    <property type="component" value="Unassembled WGS sequence"/>
</dbReference>
<dbReference type="SMART" id="SM00042">
    <property type="entry name" value="CUB"/>
    <property type="match status" value="1"/>
</dbReference>
<dbReference type="SMART" id="SM00034">
    <property type="entry name" value="CLECT"/>
    <property type="match status" value="1"/>
</dbReference>
<keyword evidence="7" id="KW-0677">Repeat</keyword>
<dbReference type="InterPro" id="IPR015915">
    <property type="entry name" value="Kelch-typ_b-propeller"/>
</dbReference>
<reference evidence="20 21" key="1">
    <citation type="submission" date="2020-02" db="EMBL/GenBank/DDBJ databases">
        <title>A chromosome-scale genome assembly of the black bullhead catfish (Ameiurus melas).</title>
        <authorList>
            <person name="Wen M."/>
            <person name="Zham M."/>
            <person name="Cabau C."/>
            <person name="Klopp C."/>
            <person name="Donnadieu C."/>
            <person name="Roques C."/>
            <person name="Bouchez O."/>
            <person name="Lampietro C."/>
            <person name="Jouanno E."/>
            <person name="Herpin A."/>
            <person name="Louis A."/>
            <person name="Berthelot C."/>
            <person name="Parey E."/>
            <person name="Roest-Crollius H."/>
            <person name="Braasch I."/>
            <person name="Postlethwait J."/>
            <person name="Robinson-Rechavi M."/>
            <person name="Echchiki A."/>
            <person name="Begum T."/>
            <person name="Montfort J."/>
            <person name="Schartl M."/>
            <person name="Bobe J."/>
            <person name="Guiguen Y."/>
        </authorList>
    </citation>
    <scope>NUCLEOTIDE SEQUENCE [LARGE SCALE GENOMIC DNA]</scope>
    <source>
        <strain evidence="20">M_S1</strain>
        <tissue evidence="20">Blood</tissue>
    </source>
</reference>
<dbReference type="Gene3D" id="3.10.100.10">
    <property type="entry name" value="Mannose-Binding Protein A, subunit A"/>
    <property type="match status" value="1"/>
</dbReference>
<comment type="caution">
    <text evidence="13">Lacks conserved residue(s) required for the propagation of feature annotation.</text>
</comment>
<dbReference type="CDD" id="cd00041">
    <property type="entry name" value="CUB"/>
    <property type="match status" value="1"/>
</dbReference>
<evidence type="ECO:0000256" key="3">
    <source>
        <dbReference type="ARBA" id="ARBA00022536"/>
    </source>
</evidence>
<dbReference type="InterPro" id="IPR000859">
    <property type="entry name" value="CUB_dom"/>
</dbReference>
<evidence type="ECO:0000256" key="14">
    <source>
        <dbReference type="PROSITE-ProRule" id="PRU00460"/>
    </source>
</evidence>
<evidence type="ECO:0000259" key="17">
    <source>
        <dbReference type="PROSITE" id="PS50026"/>
    </source>
</evidence>
<evidence type="ECO:0000256" key="4">
    <source>
        <dbReference type="ARBA" id="ARBA00022692"/>
    </source>
</evidence>
<evidence type="ECO:0000256" key="6">
    <source>
        <dbReference type="ARBA" id="ARBA00022734"/>
    </source>
</evidence>
<dbReference type="Pfam" id="PF24981">
    <property type="entry name" value="Beta-prop_ATRN-LZTR1"/>
    <property type="match status" value="1"/>
</dbReference>
<dbReference type="PROSITE" id="PS50026">
    <property type="entry name" value="EGF_3"/>
    <property type="match status" value="1"/>
</dbReference>
<feature type="disulfide bond" evidence="14">
    <location>
        <begin position="1015"/>
        <end position="1024"/>
    </location>
</feature>
<evidence type="ECO:0000256" key="10">
    <source>
        <dbReference type="ARBA" id="ARBA00023157"/>
    </source>
</evidence>
<dbReference type="PROSITE" id="PS01248">
    <property type="entry name" value="EGF_LAM_1"/>
    <property type="match status" value="1"/>
</dbReference>
<feature type="disulfide bond" evidence="13">
    <location>
        <begin position="73"/>
        <end position="82"/>
    </location>
</feature>
<dbReference type="InterPro" id="IPR002165">
    <property type="entry name" value="Plexin_repeat"/>
</dbReference>
<keyword evidence="12 14" id="KW-0424">Laminin EGF-like domain</keyword>
<evidence type="ECO:0000256" key="1">
    <source>
        <dbReference type="ARBA" id="ARBA00004167"/>
    </source>
</evidence>
<evidence type="ECO:0000313" key="20">
    <source>
        <dbReference type="EMBL" id="KAF4090218.1"/>
    </source>
</evidence>
<dbReference type="InterPro" id="IPR051568">
    <property type="entry name" value="LZTR1/Attractin"/>
</dbReference>
<dbReference type="SUPFAM" id="SSF49854">
    <property type="entry name" value="Spermadhesin, CUB domain"/>
    <property type="match status" value="1"/>
</dbReference>
<keyword evidence="11" id="KW-0325">Glycoprotein</keyword>
<dbReference type="PROSITE" id="PS01180">
    <property type="entry name" value="CUB"/>
    <property type="match status" value="1"/>
</dbReference>
<gene>
    <name evidence="20" type="ORF">AMELA_G00049400</name>
</gene>
<dbReference type="GO" id="GO:0030246">
    <property type="term" value="F:carbohydrate binding"/>
    <property type="evidence" value="ECO:0007669"/>
    <property type="project" value="UniProtKB-KW"/>
</dbReference>
<feature type="domain" description="EGF-like" evidence="17">
    <location>
        <begin position="51"/>
        <end position="83"/>
    </location>
</feature>
<dbReference type="Pfam" id="PF00431">
    <property type="entry name" value="CUB"/>
    <property type="match status" value="1"/>
</dbReference>
<feature type="transmembrane region" description="Helical" evidence="15">
    <location>
        <begin position="1214"/>
        <end position="1238"/>
    </location>
</feature>